<evidence type="ECO:0000313" key="7">
    <source>
        <dbReference type="EMBL" id="MFF1278941.1"/>
    </source>
</evidence>
<accession>A0ABW6QI80</accession>
<keyword evidence="3 5" id="KW-0285">Flavoprotein</keyword>
<proteinExistence type="inferred from homology"/>
<protein>
    <submittedName>
        <fullName evidence="7">GMC family oxidoreductase</fullName>
    </submittedName>
</protein>
<dbReference type="PROSITE" id="PS00623">
    <property type="entry name" value="GMC_OXRED_1"/>
    <property type="match status" value="1"/>
</dbReference>
<dbReference type="InterPro" id="IPR007867">
    <property type="entry name" value="GMC_OxRtase_C"/>
</dbReference>
<evidence type="ECO:0000313" key="8">
    <source>
        <dbReference type="Proteomes" id="UP001601627"/>
    </source>
</evidence>
<dbReference type="InterPro" id="IPR000172">
    <property type="entry name" value="GMC_OxRdtase_N"/>
</dbReference>
<dbReference type="Proteomes" id="UP001601627">
    <property type="component" value="Unassembled WGS sequence"/>
</dbReference>
<sequence>MPEDPWLQHWDDVIVGGGSAGATLAARLSQDPERSVLLLEAGVDRLGEPQDSYPLGMSVLSGYNWDYTAYMGTEPRGRHGPYGVGKLLGGSSAVNGAIALRGLAADFDSWAAGGSPEWTWDAVLPFFRALETDADFTDATHGSEGPVPVRRPAVDEFDPVALAFLHACKELGIPQTADMNTGAVGAGPLPSNARDGRRISTADAYLEPARHRHNLSVWTRTEVSRVLFDGNRAVGVQALREGRPVQVRADRVTLCAGGINTPLILERSGIGENRRLASLGVPVVAELPGVGEDLADHVATVVWAVPRAGVCRKGVPWHQVMARVAHDGGAPGLGVFLASNVTEETIPEIGKVTEDRIAVVLSAMLLDPDSRGAVHATGPDPAHAPVITLGLLSEQSDVERLMEGTRLLWSLMNASAMTRTLEHVLLWTERMIQDEDRLRKAVRRFATPMWHPSGTARMGPERDASSVVDQYFRVHQVDGLRVVDSSVIPSPLLSPMNLSCIMLAERAAAWMA</sequence>
<comment type="similarity">
    <text evidence="2 5">Belongs to the GMC oxidoreductase family.</text>
</comment>
<evidence type="ECO:0000256" key="5">
    <source>
        <dbReference type="RuleBase" id="RU003968"/>
    </source>
</evidence>
<evidence type="ECO:0000256" key="1">
    <source>
        <dbReference type="ARBA" id="ARBA00001974"/>
    </source>
</evidence>
<comment type="caution">
    <text evidence="7">The sequence shown here is derived from an EMBL/GenBank/DDBJ whole genome shotgun (WGS) entry which is preliminary data.</text>
</comment>
<gene>
    <name evidence="7" type="ORF">ACFVZC_37185</name>
</gene>
<dbReference type="InterPro" id="IPR012132">
    <property type="entry name" value="GMC_OxRdtase"/>
</dbReference>
<dbReference type="SUPFAM" id="SSF51905">
    <property type="entry name" value="FAD/NAD(P)-binding domain"/>
    <property type="match status" value="1"/>
</dbReference>
<dbReference type="PIRSF" id="PIRSF000137">
    <property type="entry name" value="Alcohol_oxidase"/>
    <property type="match status" value="1"/>
</dbReference>
<evidence type="ECO:0000256" key="3">
    <source>
        <dbReference type="ARBA" id="ARBA00022630"/>
    </source>
</evidence>
<dbReference type="PANTHER" id="PTHR11552">
    <property type="entry name" value="GLUCOSE-METHANOL-CHOLINE GMC OXIDOREDUCTASE"/>
    <property type="match status" value="1"/>
</dbReference>
<evidence type="ECO:0000256" key="2">
    <source>
        <dbReference type="ARBA" id="ARBA00010790"/>
    </source>
</evidence>
<dbReference type="SUPFAM" id="SSF54373">
    <property type="entry name" value="FAD-linked reductases, C-terminal domain"/>
    <property type="match status" value="1"/>
</dbReference>
<comment type="cofactor">
    <cofactor evidence="1">
        <name>FAD</name>
        <dbReference type="ChEBI" id="CHEBI:57692"/>
    </cofactor>
</comment>
<dbReference type="Pfam" id="PF05199">
    <property type="entry name" value="GMC_oxred_C"/>
    <property type="match status" value="1"/>
</dbReference>
<dbReference type="Pfam" id="PF00732">
    <property type="entry name" value="GMC_oxred_N"/>
    <property type="match status" value="1"/>
</dbReference>
<evidence type="ECO:0000256" key="4">
    <source>
        <dbReference type="ARBA" id="ARBA00022827"/>
    </source>
</evidence>
<dbReference type="InterPro" id="IPR036188">
    <property type="entry name" value="FAD/NAD-bd_sf"/>
</dbReference>
<name>A0ABW6QI80_9ACTN</name>
<dbReference type="RefSeq" id="WP_388241835.1">
    <property type="nucleotide sequence ID" value="NZ_JBHVZQ010000077.1"/>
</dbReference>
<keyword evidence="8" id="KW-1185">Reference proteome</keyword>
<feature type="domain" description="Glucose-methanol-choline oxidoreductase N-terminal" evidence="6">
    <location>
        <begin position="85"/>
        <end position="108"/>
    </location>
</feature>
<keyword evidence="4 5" id="KW-0274">FAD</keyword>
<dbReference type="PANTHER" id="PTHR11552:SF147">
    <property type="entry name" value="CHOLINE DEHYDROGENASE, MITOCHONDRIAL"/>
    <property type="match status" value="1"/>
</dbReference>
<evidence type="ECO:0000259" key="6">
    <source>
        <dbReference type="PROSITE" id="PS00623"/>
    </source>
</evidence>
<dbReference type="EMBL" id="JBHVZQ010000077">
    <property type="protein sequence ID" value="MFF1278941.1"/>
    <property type="molecule type" value="Genomic_DNA"/>
</dbReference>
<dbReference type="Gene3D" id="3.30.410.40">
    <property type="match status" value="1"/>
</dbReference>
<reference evidence="7 8" key="1">
    <citation type="submission" date="2024-09" db="EMBL/GenBank/DDBJ databases">
        <title>The Natural Products Discovery Center: Release of the First 8490 Sequenced Strains for Exploring Actinobacteria Biosynthetic Diversity.</title>
        <authorList>
            <person name="Kalkreuter E."/>
            <person name="Kautsar S.A."/>
            <person name="Yang D."/>
            <person name="Bader C.D."/>
            <person name="Teijaro C.N."/>
            <person name="Fluegel L."/>
            <person name="Davis C.M."/>
            <person name="Simpson J.R."/>
            <person name="Lauterbach L."/>
            <person name="Steele A.D."/>
            <person name="Gui C."/>
            <person name="Meng S."/>
            <person name="Li G."/>
            <person name="Viehrig K."/>
            <person name="Ye F."/>
            <person name="Su P."/>
            <person name="Kiefer A.F."/>
            <person name="Nichols A."/>
            <person name="Cepeda A.J."/>
            <person name="Yan W."/>
            <person name="Fan B."/>
            <person name="Jiang Y."/>
            <person name="Adhikari A."/>
            <person name="Zheng C.-J."/>
            <person name="Schuster L."/>
            <person name="Cowan T.M."/>
            <person name="Smanski M.J."/>
            <person name="Chevrette M.G."/>
            <person name="De Carvalho L.P.S."/>
            <person name="Shen B."/>
        </authorList>
    </citation>
    <scope>NUCLEOTIDE SEQUENCE [LARGE SCALE GENOMIC DNA]</scope>
    <source>
        <strain evidence="7 8">NPDC058328</strain>
    </source>
</reference>
<dbReference type="Gene3D" id="3.50.50.60">
    <property type="entry name" value="FAD/NAD(P)-binding domain"/>
    <property type="match status" value="1"/>
</dbReference>
<organism evidence="7 8">
    <name type="scientific">Streptomyces marokkonensis</name>
    <dbReference type="NCBI Taxonomy" id="324855"/>
    <lineage>
        <taxon>Bacteria</taxon>
        <taxon>Bacillati</taxon>
        <taxon>Actinomycetota</taxon>
        <taxon>Actinomycetes</taxon>
        <taxon>Kitasatosporales</taxon>
        <taxon>Streptomycetaceae</taxon>
        <taxon>Streptomyces</taxon>
    </lineage>
</organism>